<dbReference type="PANTHER" id="PTHR30472">
    <property type="entry name" value="FERRIC ENTEROBACTIN TRANSPORT SYSTEM PERMEASE PROTEIN"/>
    <property type="match status" value="1"/>
</dbReference>
<dbReference type="Proteomes" id="UP000272503">
    <property type="component" value="Unassembled WGS sequence"/>
</dbReference>
<comment type="similarity">
    <text evidence="2">Belongs to the binding-protein-dependent transport system permease family. FecCD subfamily.</text>
</comment>
<feature type="transmembrane region" description="Helical" evidence="9">
    <location>
        <begin position="62"/>
        <end position="84"/>
    </location>
</feature>
<feature type="transmembrane region" description="Helical" evidence="9">
    <location>
        <begin position="302"/>
        <end position="321"/>
    </location>
</feature>
<keyword evidence="3" id="KW-0813">Transport</keyword>
<dbReference type="Pfam" id="PF01032">
    <property type="entry name" value="FecCD"/>
    <property type="match status" value="1"/>
</dbReference>
<gene>
    <name evidence="10" type="ORF">D9V32_01025</name>
</gene>
<dbReference type="GO" id="GO:0022857">
    <property type="term" value="F:transmembrane transporter activity"/>
    <property type="evidence" value="ECO:0007669"/>
    <property type="project" value="InterPro"/>
</dbReference>
<feature type="transmembrane region" description="Helical" evidence="9">
    <location>
        <begin position="217"/>
        <end position="239"/>
    </location>
</feature>
<feature type="transmembrane region" description="Helical" evidence="9">
    <location>
        <begin position="36"/>
        <end position="56"/>
    </location>
</feature>
<dbReference type="CDD" id="cd06550">
    <property type="entry name" value="TM_ABC_iron-siderophores_like"/>
    <property type="match status" value="1"/>
</dbReference>
<evidence type="ECO:0000256" key="4">
    <source>
        <dbReference type="ARBA" id="ARBA00022475"/>
    </source>
</evidence>
<evidence type="ECO:0000313" key="10">
    <source>
        <dbReference type="EMBL" id="RLP77945.1"/>
    </source>
</evidence>
<evidence type="ECO:0000313" key="11">
    <source>
        <dbReference type="Proteomes" id="UP000272503"/>
    </source>
</evidence>
<evidence type="ECO:0000256" key="1">
    <source>
        <dbReference type="ARBA" id="ARBA00004651"/>
    </source>
</evidence>
<dbReference type="EMBL" id="RCUX01000001">
    <property type="protein sequence ID" value="RLP77945.1"/>
    <property type="molecule type" value="Genomic_DNA"/>
</dbReference>
<dbReference type="Gene3D" id="1.10.3470.10">
    <property type="entry name" value="ABC transporter involved in vitamin B12 uptake, BtuC"/>
    <property type="match status" value="1"/>
</dbReference>
<dbReference type="InterPro" id="IPR037294">
    <property type="entry name" value="ABC_BtuC-like"/>
</dbReference>
<keyword evidence="6 9" id="KW-1133">Transmembrane helix</keyword>
<evidence type="ECO:0000256" key="5">
    <source>
        <dbReference type="ARBA" id="ARBA00022692"/>
    </source>
</evidence>
<dbReference type="InterPro" id="IPR000522">
    <property type="entry name" value="ABC_transptr_permease_BtuC"/>
</dbReference>
<evidence type="ECO:0000256" key="7">
    <source>
        <dbReference type="ARBA" id="ARBA00023136"/>
    </source>
</evidence>
<organism evidence="10 11">
    <name type="scientific">Mycetocola tolaasinivorans</name>
    <dbReference type="NCBI Taxonomy" id="76635"/>
    <lineage>
        <taxon>Bacteria</taxon>
        <taxon>Bacillati</taxon>
        <taxon>Actinomycetota</taxon>
        <taxon>Actinomycetes</taxon>
        <taxon>Micrococcales</taxon>
        <taxon>Microbacteriaceae</taxon>
        <taxon>Mycetocola</taxon>
    </lineage>
</organism>
<feature type="transmembrane region" description="Helical" evidence="9">
    <location>
        <begin position="121"/>
        <end position="139"/>
    </location>
</feature>
<feature type="region of interest" description="Disordered" evidence="8">
    <location>
        <begin position="1"/>
        <end position="26"/>
    </location>
</feature>
<dbReference type="OrthoDB" id="4455417at2"/>
<evidence type="ECO:0000256" key="9">
    <source>
        <dbReference type="SAM" id="Phobius"/>
    </source>
</evidence>
<dbReference type="PANTHER" id="PTHR30472:SF24">
    <property type="entry name" value="FERRIC ENTEROBACTIN TRANSPORT SYSTEM PERMEASE PROTEIN FEPG"/>
    <property type="match status" value="1"/>
</dbReference>
<sequence length="358" mass="36050">MTGGAGDRLRGRAGAHPPCPPLPGGGAVTRRTHRRALLALVILAATGLALFLYSLATGEYGLSLGQVVAALTGNSTGIESTIVLEWRLPRALTALLFGAALGLAGAIFQSLTRNPLGSPDIIGFDTGAYTGALVVMLVLQIGGSAATATGAVIGGLLTAAAVYLLAYRGGMVGFRLIVVGIGVTAMLTSVNTWLLIHADTQQAVGAGFWGAGSLDRASLAQLGLAVWPLLVLFAAATLITPGLRILELGDDAGAQLGVAVERTRLAAIVVGVGLSALVTSFAGPIAFVALSAPQIARRLAGAPGIAFLPSALTGGVLLLAADVIAQHALPSPVPVGLVTVVIGGGYFVWLLIAEGRRR</sequence>
<dbReference type="AlphaFoldDB" id="A0A3L7AD50"/>
<feature type="transmembrane region" description="Helical" evidence="9">
    <location>
        <begin position="172"/>
        <end position="196"/>
    </location>
</feature>
<protein>
    <submittedName>
        <fullName evidence="10">Iron-enterobactin ABC transporter permease</fullName>
    </submittedName>
</protein>
<name>A0A3L7AD50_9MICO</name>
<evidence type="ECO:0000256" key="6">
    <source>
        <dbReference type="ARBA" id="ARBA00022989"/>
    </source>
</evidence>
<evidence type="ECO:0000256" key="8">
    <source>
        <dbReference type="SAM" id="MobiDB-lite"/>
    </source>
</evidence>
<keyword evidence="4" id="KW-1003">Cell membrane</keyword>
<keyword evidence="7 9" id="KW-0472">Membrane</keyword>
<dbReference type="SUPFAM" id="SSF81345">
    <property type="entry name" value="ABC transporter involved in vitamin B12 uptake, BtuC"/>
    <property type="match status" value="1"/>
</dbReference>
<reference evidence="10 11" key="1">
    <citation type="submission" date="2018-10" db="EMBL/GenBank/DDBJ databases">
        <authorList>
            <person name="Li J."/>
        </authorList>
    </citation>
    <scope>NUCLEOTIDE SEQUENCE [LARGE SCALE GENOMIC DNA]</scope>
    <source>
        <strain evidence="10 11">IF 016277</strain>
    </source>
</reference>
<feature type="transmembrane region" description="Helical" evidence="9">
    <location>
        <begin position="146"/>
        <end position="166"/>
    </location>
</feature>
<accession>A0A3L7AD50</accession>
<feature type="transmembrane region" description="Helical" evidence="9">
    <location>
        <begin position="265"/>
        <end position="290"/>
    </location>
</feature>
<feature type="transmembrane region" description="Helical" evidence="9">
    <location>
        <begin position="91"/>
        <end position="109"/>
    </location>
</feature>
<proteinExistence type="inferred from homology"/>
<dbReference type="GO" id="GO:0005886">
    <property type="term" value="C:plasma membrane"/>
    <property type="evidence" value="ECO:0007669"/>
    <property type="project" value="UniProtKB-SubCell"/>
</dbReference>
<keyword evidence="5 9" id="KW-0812">Transmembrane</keyword>
<comment type="caution">
    <text evidence="10">The sequence shown here is derived from an EMBL/GenBank/DDBJ whole genome shotgun (WGS) entry which is preliminary data.</text>
</comment>
<evidence type="ECO:0000256" key="2">
    <source>
        <dbReference type="ARBA" id="ARBA00007935"/>
    </source>
</evidence>
<dbReference type="GO" id="GO:0033214">
    <property type="term" value="P:siderophore-iron import into cell"/>
    <property type="evidence" value="ECO:0007669"/>
    <property type="project" value="TreeGrafter"/>
</dbReference>
<comment type="subcellular location">
    <subcellularLocation>
        <location evidence="1">Cell membrane</location>
        <topology evidence="1">Multi-pass membrane protein</topology>
    </subcellularLocation>
</comment>
<keyword evidence="11" id="KW-1185">Reference proteome</keyword>
<feature type="transmembrane region" description="Helical" evidence="9">
    <location>
        <begin position="333"/>
        <end position="352"/>
    </location>
</feature>
<evidence type="ECO:0000256" key="3">
    <source>
        <dbReference type="ARBA" id="ARBA00022448"/>
    </source>
</evidence>